<gene>
    <name evidence="7" type="ORF">IFE08_10860</name>
</gene>
<keyword evidence="2 5" id="KW-0812">Transmembrane</keyword>
<feature type="transmembrane region" description="Helical" evidence="5">
    <location>
        <begin position="184"/>
        <end position="209"/>
    </location>
</feature>
<sequence length="378" mass="42562">MKNFFILVAVQVKRLIKNKDILIGFIAPFVLMLIVFIITVNLGKIKEKDKEIVKNDFSVRIDNIGYTVNDKADLWKKFIKGGVLFEDMAKAKDGLAKSEIIGLIIIPDDFSEKINRRIKPELEILTNDNTGMNSIVQLINININNYLIDSFIRSSNIAKDTSKISASLMNVICRRPNNDGIINIVLKMITLMILYVICISSASILKDIVTFRESKMLARAISSPNSERAIVGSILCAFVFLQVTINMIFFFIFVKTVNLKIAGLGIIFLTVISAEFFSLSLAVLFARIFKKVSQLNTASGLILIITMILFFLALSFTMDDIGIISVPVILKRLTPLSPLYWLVEMLDKEKLFPNLIIVWLMIAAIFTSGSWKLKEFNA</sequence>
<accession>A0A7S6WND9</accession>
<dbReference type="RefSeq" id="WP_194075873.1">
    <property type="nucleotide sequence ID" value="NZ_CP061839.1"/>
</dbReference>
<dbReference type="InterPro" id="IPR013525">
    <property type="entry name" value="ABC2_TM"/>
</dbReference>
<dbReference type="AlphaFoldDB" id="A0A7S6WND9"/>
<dbReference type="GO" id="GO:0140359">
    <property type="term" value="F:ABC-type transporter activity"/>
    <property type="evidence" value="ECO:0007669"/>
    <property type="project" value="InterPro"/>
</dbReference>
<dbReference type="Proteomes" id="UP000593915">
    <property type="component" value="Chromosome"/>
</dbReference>
<evidence type="ECO:0000256" key="4">
    <source>
        <dbReference type="ARBA" id="ARBA00023136"/>
    </source>
</evidence>
<reference evidence="7 8" key="1">
    <citation type="submission" date="2020-09" db="EMBL/GenBank/DDBJ databases">
        <title>Characterization of Treponema spp. from bovine digital dermatitis in Korea.</title>
        <authorList>
            <person name="Espiritu H.M."/>
            <person name="Cho Y.I."/>
            <person name="Mamuad L."/>
        </authorList>
    </citation>
    <scope>NUCLEOTIDE SEQUENCE [LARGE SCALE GENOMIC DNA]</scope>
    <source>
        <strain evidence="7 8">KS1</strain>
    </source>
</reference>
<proteinExistence type="predicted"/>
<organism evidence="7 8">
    <name type="scientific">Treponema pedis</name>
    <dbReference type="NCBI Taxonomy" id="409322"/>
    <lineage>
        <taxon>Bacteria</taxon>
        <taxon>Pseudomonadati</taxon>
        <taxon>Spirochaetota</taxon>
        <taxon>Spirochaetia</taxon>
        <taxon>Spirochaetales</taxon>
        <taxon>Treponemataceae</taxon>
        <taxon>Treponema</taxon>
    </lineage>
</organism>
<evidence type="ECO:0000256" key="1">
    <source>
        <dbReference type="ARBA" id="ARBA00004141"/>
    </source>
</evidence>
<keyword evidence="4 5" id="KW-0472">Membrane</keyword>
<evidence type="ECO:0000259" key="6">
    <source>
        <dbReference type="Pfam" id="PF12698"/>
    </source>
</evidence>
<feature type="transmembrane region" description="Helical" evidence="5">
    <location>
        <begin position="21"/>
        <end position="42"/>
    </location>
</feature>
<protein>
    <submittedName>
        <fullName evidence="7">ABC transporter permease</fullName>
    </submittedName>
</protein>
<evidence type="ECO:0000313" key="8">
    <source>
        <dbReference type="Proteomes" id="UP000593915"/>
    </source>
</evidence>
<dbReference type="PANTHER" id="PTHR43027">
    <property type="entry name" value="DOXORUBICIN RESISTANCE ABC TRANSPORTER PERMEASE PROTEIN DRRC-RELATED"/>
    <property type="match status" value="1"/>
</dbReference>
<dbReference type="Gene3D" id="3.40.1710.10">
    <property type="entry name" value="abc type-2 transporter like domain"/>
    <property type="match status" value="1"/>
</dbReference>
<dbReference type="Pfam" id="PF12698">
    <property type="entry name" value="ABC2_membrane_3"/>
    <property type="match status" value="1"/>
</dbReference>
<keyword evidence="3 5" id="KW-1133">Transmembrane helix</keyword>
<evidence type="ECO:0000313" key="7">
    <source>
        <dbReference type="EMBL" id="QOW60311.1"/>
    </source>
</evidence>
<dbReference type="PANTHER" id="PTHR43027:SF1">
    <property type="entry name" value="DOXORUBICIN RESISTANCE ABC TRANSPORTER PERMEASE PROTEIN DRRC-RELATED"/>
    <property type="match status" value="1"/>
</dbReference>
<feature type="transmembrane region" description="Helical" evidence="5">
    <location>
        <begin position="301"/>
        <end position="330"/>
    </location>
</feature>
<evidence type="ECO:0000256" key="5">
    <source>
        <dbReference type="SAM" id="Phobius"/>
    </source>
</evidence>
<evidence type="ECO:0000256" key="3">
    <source>
        <dbReference type="ARBA" id="ARBA00022989"/>
    </source>
</evidence>
<feature type="transmembrane region" description="Helical" evidence="5">
    <location>
        <begin position="266"/>
        <end position="289"/>
    </location>
</feature>
<name>A0A7S6WND9_9SPIR</name>
<dbReference type="InterPro" id="IPR052902">
    <property type="entry name" value="ABC-2_transporter"/>
</dbReference>
<evidence type="ECO:0000256" key="2">
    <source>
        <dbReference type="ARBA" id="ARBA00022692"/>
    </source>
</evidence>
<feature type="domain" description="ABC-2 type transporter transmembrane" evidence="6">
    <location>
        <begin position="21"/>
        <end position="366"/>
    </location>
</feature>
<feature type="transmembrane region" description="Helical" evidence="5">
    <location>
        <begin position="351"/>
        <end position="371"/>
    </location>
</feature>
<dbReference type="GO" id="GO:0016020">
    <property type="term" value="C:membrane"/>
    <property type="evidence" value="ECO:0007669"/>
    <property type="project" value="UniProtKB-SubCell"/>
</dbReference>
<comment type="subcellular location">
    <subcellularLocation>
        <location evidence="1">Membrane</location>
        <topology evidence="1">Multi-pass membrane protein</topology>
    </subcellularLocation>
</comment>
<dbReference type="EMBL" id="CP061839">
    <property type="protein sequence ID" value="QOW60311.1"/>
    <property type="molecule type" value="Genomic_DNA"/>
</dbReference>
<feature type="transmembrane region" description="Helical" evidence="5">
    <location>
        <begin position="229"/>
        <end position="254"/>
    </location>
</feature>